<dbReference type="EMBL" id="CAJJDN010000074">
    <property type="protein sequence ID" value="CAD8100792.1"/>
    <property type="molecule type" value="Genomic_DNA"/>
</dbReference>
<evidence type="ECO:0000313" key="1">
    <source>
        <dbReference type="EMBL" id="CAD8100792.1"/>
    </source>
</evidence>
<dbReference type="AlphaFoldDB" id="A0A8S1PC19"/>
<comment type="caution">
    <text evidence="1">The sequence shown here is derived from an EMBL/GenBank/DDBJ whole genome shotgun (WGS) entry which is preliminary data.</text>
</comment>
<accession>A0A8S1PC19</accession>
<gene>
    <name evidence="1" type="ORF">PSON_ATCC_30995.1.T0740217</name>
</gene>
<name>A0A8S1PC19_9CILI</name>
<sequence>MYKRKRTKTLLDYDKIEEDLSKSELTEQEKSIISKSIREKKFNIRTRVKSINSKAELCKNYREYEDKMKLSIAQIVDFEYKKSRQCLSNVQHEGQFITIFSIPKPRYDPSILYGSQNNKKVIPINEILKKL</sequence>
<keyword evidence="2" id="KW-1185">Reference proteome</keyword>
<organism evidence="1 2">
    <name type="scientific">Paramecium sonneborni</name>
    <dbReference type="NCBI Taxonomy" id="65129"/>
    <lineage>
        <taxon>Eukaryota</taxon>
        <taxon>Sar</taxon>
        <taxon>Alveolata</taxon>
        <taxon>Ciliophora</taxon>
        <taxon>Intramacronucleata</taxon>
        <taxon>Oligohymenophorea</taxon>
        <taxon>Peniculida</taxon>
        <taxon>Parameciidae</taxon>
        <taxon>Paramecium</taxon>
    </lineage>
</organism>
<evidence type="ECO:0000313" key="2">
    <source>
        <dbReference type="Proteomes" id="UP000692954"/>
    </source>
</evidence>
<dbReference type="Proteomes" id="UP000692954">
    <property type="component" value="Unassembled WGS sequence"/>
</dbReference>
<reference evidence="1" key="1">
    <citation type="submission" date="2021-01" db="EMBL/GenBank/DDBJ databases">
        <authorList>
            <consortium name="Genoscope - CEA"/>
            <person name="William W."/>
        </authorList>
    </citation>
    <scope>NUCLEOTIDE SEQUENCE</scope>
</reference>
<proteinExistence type="predicted"/>
<protein>
    <submittedName>
        <fullName evidence="1">Uncharacterized protein</fullName>
    </submittedName>
</protein>